<keyword evidence="4" id="KW-1185">Reference proteome</keyword>
<protein>
    <recommendedName>
        <fullName evidence="1">DUF7979 domain-containing protein</fullName>
    </recommendedName>
</protein>
<reference evidence="2" key="3">
    <citation type="submission" date="2017-01" db="EMBL/GenBank/DDBJ databases">
        <authorList>
            <person name="Mah S.A."/>
            <person name="Swanson W.J."/>
            <person name="Moy G.W."/>
            <person name="Vacquier V.D."/>
        </authorList>
    </citation>
    <scope>NUCLEOTIDE SEQUENCE</scope>
    <source>
        <strain evidence="2">AJ5</strain>
    </source>
</reference>
<name>M0LRH5_NATLA</name>
<evidence type="ECO:0000259" key="1">
    <source>
        <dbReference type="Pfam" id="PF25934"/>
    </source>
</evidence>
<reference evidence="3 4" key="2">
    <citation type="journal article" date="2014" name="PLoS Genet.">
        <title>Phylogenetically driven sequencing of extremely halophilic archaea reveals strategies for static and dynamic osmo-response.</title>
        <authorList>
            <person name="Becker E.A."/>
            <person name="Seitzer P.M."/>
            <person name="Tritt A."/>
            <person name="Larsen D."/>
            <person name="Krusor M."/>
            <person name="Yao A.I."/>
            <person name="Wu D."/>
            <person name="Madern D."/>
            <person name="Eisen J.A."/>
            <person name="Darling A.E."/>
            <person name="Facciotti M.T."/>
        </authorList>
    </citation>
    <scope>NUCLEOTIDE SEQUENCE [LARGE SCALE GENOMIC DNA]</scope>
    <source>
        <strain evidence="3 4">AJ5</strain>
    </source>
</reference>
<accession>M0LRH5</accession>
<dbReference type="Pfam" id="PF25934">
    <property type="entry name" value="DUF7979"/>
    <property type="match status" value="1"/>
</dbReference>
<reference evidence="2 5" key="1">
    <citation type="journal article" date="2011" name="J. Bacteriol.">
        <title>Genome sequence of Halobiforma lacisalsi AJ5, an extremely halophilic archaeon which harbors a bop gene.</title>
        <authorList>
            <person name="Jiang X."/>
            <person name="Wang S."/>
            <person name="Cheng H."/>
            <person name="Huo Y."/>
            <person name="Zhang X."/>
            <person name="Zhu X."/>
            <person name="Han X."/>
            <person name="Ni P."/>
            <person name="Wu M."/>
        </authorList>
    </citation>
    <scope>NUCLEOTIDE SEQUENCE [LARGE SCALE GENOMIC DNA]</scope>
    <source>
        <strain evidence="2 5">AJ5</strain>
    </source>
</reference>
<evidence type="ECO:0000313" key="3">
    <source>
        <dbReference type="EMBL" id="EMA36081.1"/>
    </source>
</evidence>
<proteinExistence type="predicted"/>
<evidence type="ECO:0000313" key="2">
    <source>
        <dbReference type="EMBL" id="APW99744.1"/>
    </source>
</evidence>
<dbReference type="AlphaFoldDB" id="M0LRH5"/>
<dbReference type="KEGG" id="hlc:CHINAEXTREME19085"/>
<dbReference type="Proteomes" id="UP000186547">
    <property type="component" value="Chromosome"/>
</dbReference>
<evidence type="ECO:0000313" key="4">
    <source>
        <dbReference type="Proteomes" id="UP000011555"/>
    </source>
</evidence>
<dbReference type="Proteomes" id="UP000011555">
    <property type="component" value="Unassembled WGS sequence"/>
</dbReference>
<dbReference type="EMBL" id="AOLZ01000022">
    <property type="protein sequence ID" value="EMA36081.1"/>
    <property type="molecule type" value="Genomic_DNA"/>
</dbReference>
<gene>
    <name evidence="3" type="ORF">C445_04468</name>
    <name evidence="2" type="ORF">CHINAEXTREME_19085</name>
</gene>
<sequence>MLAGAAVALTGVAAGCAGNGDVPANCRLSHEVVDSSDDYGDPRESYEYGELSDEAKQVVDAALENGSHSTTADDLGGEPPEFRYWDTTTLYAVTRDGETYYLLTYSGEGCEN</sequence>
<dbReference type="EMBL" id="CP019285">
    <property type="protein sequence ID" value="APW99744.1"/>
    <property type="molecule type" value="Genomic_DNA"/>
</dbReference>
<organism evidence="3 4">
    <name type="scientific">Natronobacterium lacisalsi AJ5</name>
    <dbReference type="NCBI Taxonomy" id="358396"/>
    <lineage>
        <taxon>Archaea</taxon>
        <taxon>Methanobacteriati</taxon>
        <taxon>Methanobacteriota</taxon>
        <taxon>Stenosarchaea group</taxon>
        <taxon>Halobacteria</taxon>
        <taxon>Halobacteriales</taxon>
        <taxon>Natrialbaceae</taxon>
        <taxon>Natronobacterium</taxon>
    </lineage>
</organism>
<dbReference type="InterPro" id="IPR058285">
    <property type="entry name" value="DUF7979"/>
</dbReference>
<feature type="domain" description="DUF7979" evidence="1">
    <location>
        <begin position="30"/>
        <end position="102"/>
    </location>
</feature>
<evidence type="ECO:0000313" key="5">
    <source>
        <dbReference type="Proteomes" id="UP000186547"/>
    </source>
</evidence>